<protein>
    <recommendedName>
        <fullName evidence="2">Isochorismatase-like domain-containing protein</fullName>
    </recommendedName>
</protein>
<keyword evidence="1" id="KW-0378">Hydrolase</keyword>
<dbReference type="SUPFAM" id="SSF52499">
    <property type="entry name" value="Isochorismatase-like hydrolases"/>
    <property type="match status" value="1"/>
</dbReference>
<sequence>MIIIKDQVSVFASTDIDKRLKEKGINTLIITGLMTHACVSGAARDAVPNGYNVIIVDDACAARQLNVQDHQPLSDVQVHEASFATINEGFVQIFTTDEVLKFELI</sequence>
<comment type="caution">
    <text evidence="3">The sequence shown here is derived from an EMBL/GenBank/DDBJ whole genome shotgun (WGS) entry which is preliminary data.</text>
</comment>
<dbReference type="Pfam" id="PF00857">
    <property type="entry name" value="Isochorismatase"/>
    <property type="match status" value="1"/>
</dbReference>
<organism evidence="3 4">
    <name type="scientific">Bartonella tamiae Th239</name>
    <dbReference type="NCBI Taxonomy" id="1094558"/>
    <lineage>
        <taxon>Bacteria</taxon>
        <taxon>Pseudomonadati</taxon>
        <taxon>Pseudomonadota</taxon>
        <taxon>Alphaproteobacteria</taxon>
        <taxon>Hyphomicrobiales</taxon>
        <taxon>Bartonellaceae</taxon>
        <taxon>Bartonella</taxon>
    </lineage>
</organism>
<keyword evidence="4" id="KW-1185">Reference proteome</keyword>
<dbReference type="InterPro" id="IPR000868">
    <property type="entry name" value="Isochorismatase-like_dom"/>
</dbReference>
<name>J0QTL0_9HYPH</name>
<evidence type="ECO:0000259" key="2">
    <source>
        <dbReference type="Pfam" id="PF00857"/>
    </source>
</evidence>
<dbReference type="eggNOG" id="COG1335">
    <property type="taxonomic scope" value="Bacteria"/>
</dbReference>
<dbReference type="EMBL" id="AIMB01000008">
    <property type="protein sequence ID" value="EJF89246.1"/>
    <property type="molecule type" value="Genomic_DNA"/>
</dbReference>
<dbReference type="HOGENOM" id="CLU_175625_0_0_5"/>
<dbReference type="STRING" id="1094558.ME5_01797"/>
<proteinExistence type="predicted"/>
<dbReference type="Proteomes" id="UP000008952">
    <property type="component" value="Unassembled WGS sequence"/>
</dbReference>
<evidence type="ECO:0000313" key="4">
    <source>
        <dbReference type="Proteomes" id="UP000008952"/>
    </source>
</evidence>
<reference evidence="3 4" key="1">
    <citation type="submission" date="2012-03" db="EMBL/GenBank/DDBJ databases">
        <title>The Genome Sequence of Bartonella tamiae Th239.</title>
        <authorList>
            <consortium name="The Broad Institute Genome Sequencing Platform"/>
            <consortium name="The Broad Institute Genome Sequencing Center for Infectious Disease"/>
            <person name="Feldgarden M."/>
            <person name="Kirby J."/>
            <person name="Kosoy M."/>
            <person name="Birtles R."/>
            <person name="Probert W.S."/>
            <person name="Chiaraviglio L."/>
            <person name="Young S.K."/>
            <person name="Zeng Q."/>
            <person name="Gargeya S."/>
            <person name="Fitzgerald M."/>
            <person name="Haas B."/>
            <person name="Abouelleil A."/>
            <person name="Alvarado L."/>
            <person name="Arachchi H.M."/>
            <person name="Berlin A."/>
            <person name="Chapman S.B."/>
            <person name="Gearin G."/>
            <person name="Goldberg J."/>
            <person name="Griggs A."/>
            <person name="Gujja S."/>
            <person name="Hansen M."/>
            <person name="Heiman D."/>
            <person name="Howarth C."/>
            <person name="Larimer J."/>
            <person name="Lui A."/>
            <person name="MacDonald P.J.P."/>
            <person name="McCowen C."/>
            <person name="Montmayeur A."/>
            <person name="Murphy C."/>
            <person name="Neiman D."/>
            <person name="Pearson M."/>
            <person name="Priest M."/>
            <person name="Roberts A."/>
            <person name="Saif S."/>
            <person name="Shea T."/>
            <person name="Sisk P."/>
            <person name="Stolte C."/>
            <person name="Sykes S."/>
            <person name="Wortman J."/>
            <person name="Nusbaum C."/>
            <person name="Birren B."/>
        </authorList>
    </citation>
    <scope>NUCLEOTIDE SEQUENCE [LARGE SCALE GENOMIC DNA]</scope>
    <source>
        <strain evidence="3 4">Th239</strain>
    </source>
</reference>
<dbReference type="CDD" id="cd00431">
    <property type="entry name" value="cysteine_hydrolases"/>
    <property type="match status" value="1"/>
</dbReference>
<dbReference type="InterPro" id="IPR050272">
    <property type="entry name" value="Isochorismatase-like_hydrls"/>
</dbReference>
<dbReference type="AlphaFoldDB" id="J0QTL0"/>
<evidence type="ECO:0000313" key="3">
    <source>
        <dbReference type="EMBL" id="EJF89246.1"/>
    </source>
</evidence>
<accession>J0QTL0</accession>
<dbReference type="PATRIC" id="fig|1094558.3.peg.1930"/>
<feature type="domain" description="Isochorismatase-like" evidence="2">
    <location>
        <begin position="2"/>
        <end position="97"/>
    </location>
</feature>
<dbReference type="GO" id="GO:0016787">
    <property type="term" value="F:hydrolase activity"/>
    <property type="evidence" value="ECO:0007669"/>
    <property type="project" value="UniProtKB-KW"/>
</dbReference>
<gene>
    <name evidence="3" type="ORF">ME5_01797</name>
</gene>
<dbReference type="PANTHER" id="PTHR43540">
    <property type="entry name" value="PEROXYUREIDOACRYLATE/UREIDOACRYLATE AMIDOHYDROLASE-RELATED"/>
    <property type="match status" value="1"/>
</dbReference>
<dbReference type="Gene3D" id="3.40.50.850">
    <property type="entry name" value="Isochorismatase-like"/>
    <property type="match status" value="1"/>
</dbReference>
<dbReference type="InterPro" id="IPR036380">
    <property type="entry name" value="Isochorismatase-like_sf"/>
</dbReference>
<evidence type="ECO:0000256" key="1">
    <source>
        <dbReference type="ARBA" id="ARBA00022801"/>
    </source>
</evidence>